<dbReference type="RefSeq" id="WP_102289424.1">
    <property type="nucleotide sequence ID" value="NZ_CAMAZV010000022.1"/>
</dbReference>
<dbReference type="AlphaFoldDB" id="A0A3E3I7G0"/>
<evidence type="ECO:0000256" key="3">
    <source>
        <dbReference type="RuleBase" id="RU000363"/>
    </source>
</evidence>
<dbReference type="PROSITE" id="PS00061">
    <property type="entry name" value="ADH_SHORT"/>
    <property type="match status" value="1"/>
</dbReference>
<dbReference type="EMBL" id="QVLV01000004">
    <property type="protein sequence ID" value="RGE62382.1"/>
    <property type="molecule type" value="Genomic_DNA"/>
</dbReference>
<proteinExistence type="inferred from homology"/>
<protein>
    <submittedName>
        <fullName evidence="4">SDR family oxidoreductase</fullName>
    </submittedName>
</protein>
<dbReference type="InterPro" id="IPR002347">
    <property type="entry name" value="SDR_fam"/>
</dbReference>
<dbReference type="InterPro" id="IPR020904">
    <property type="entry name" value="Sc_DH/Rdtase_CS"/>
</dbReference>
<dbReference type="GeneID" id="86052629"/>
<evidence type="ECO:0000313" key="5">
    <source>
        <dbReference type="Proteomes" id="UP000260812"/>
    </source>
</evidence>
<accession>A0A3E3I7G0</accession>
<dbReference type="SUPFAM" id="SSF51735">
    <property type="entry name" value="NAD(P)-binding Rossmann-fold domains"/>
    <property type="match status" value="1"/>
</dbReference>
<evidence type="ECO:0000256" key="1">
    <source>
        <dbReference type="ARBA" id="ARBA00006484"/>
    </source>
</evidence>
<comment type="similarity">
    <text evidence="1 3">Belongs to the short-chain dehydrogenases/reductases (SDR) family.</text>
</comment>
<dbReference type="Pfam" id="PF00106">
    <property type="entry name" value="adh_short"/>
    <property type="match status" value="1"/>
</dbReference>
<comment type="caution">
    <text evidence="4">The sequence shown here is derived from an EMBL/GenBank/DDBJ whole genome shotgun (WGS) entry which is preliminary data.</text>
</comment>
<dbReference type="PANTHER" id="PTHR42760:SF115">
    <property type="entry name" value="3-OXOACYL-[ACYL-CARRIER-PROTEIN] REDUCTASE FABG"/>
    <property type="match status" value="1"/>
</dbReference>
<dbReference type="Gene3D" id="3.40.50.720">
    <property type="entry name" value="NAD(P)-binding Rossmann-like Domain"/>
    <property type="match status" value="1"/>
</dbReference>
<dbReference type="GO" id="GO:0016616">
    <property type="term" value="F:oxidoreductase activity, acting on the CH-OH group of donors, NAD or NADP as acceptor"/>
    <property type="evidence" value="ECO:0007669"/>
    <property type="project" value="TreeGrafter"/>
</dbReference>
<keyword evidence="5" id="KW-1185">Reference proteome</keyword>
<organism evidence="4 5">
    <name type="scientific">Eisenbergiella massiliensis</name>
    <dbReference type="NCBI Taxonomy" id="1720294"/>
    <lineage>
        <taxon>Bacteria</taxon>
        <taxon>Bacillati</taxon>
        <taxon>Bacillota</taxon>
        <taxon>Clostridia</taxon>
        <taxon>Lachnospirales</taxon>
        <taxon>Lachnospiraceae</taxon>
        <taxon>Eisenbergiella</taxon>
    </lineage>
</organism>
<dbReference type="PRINTS" id="PR00081">
    <property type="entry name" value="GDHRDH"/>
</dbReference>
<dbReference type="NCBIfam" id="NF006132">
    <property type="entry name" value="PRK08277.1"/>
    <property type="match status" value="1"/>
</dbReference>
<keyword evidence="2" id="KW-0560">Oxidoreductase</keyword>
<dbReference type="PRINTS" id="PR00080">
    <property type="entry name" value="SDRFAMILY"/>
</dbReference>
<dbReference type="InterPro" id="IPR036291">
    <property type="entry name" value="NAD(P)-bd_dom_sf"/>
</dbReference>
<sequence length="282" mass="30157">MSHLFQDQTAVITGAGGVLCSEIAVKLAAEGAKTVLVGRTEEKLKKVEAQILAAGGACMVRTADVTDEAAMEALADEVERTCGPCRYLINGAGGNNNKAITTNFTYEPEELQENKPEDMVGFFDLDMGVFESVVKINTLGTVIPARAFARQMARAGRGSILNFASMNSTRPLTRVPAYAMSKAAVVNFTQWLATYLAPAGIRVNAVAPGFFVNDRSRKILFAADGNLSKRGENIMNHTPMGRFGEAKELWGCVSWLLDDEKAGFVTGITVPVDGGFLAHSGI</sequence>
<dbReference type="PANTHER" id="PTHR42760">
    <property type="entry name" value="SHORT-CHAIN DEHYDROGENASES/REDUCTASES FAMILY MEMBER"/>
    <property type="match status" value="1"/>
</dbReference>
<gene>
    <name evidence="4" type="ORF">DXC51_07145</name>
</gene>
<reference evidence="4" key="1">
    <citation type="submission" date="2018-08" db="EMBL/GenBank/DDBJ databases">
        <title>A genome reference for cultivated species of the human gut microbiota.</title>
        <authorList>
            <person name="Zou Y."/>
            <person name="Xue W."/>
            <person name="Luo G."/>
        </authorList>
    </citation>
    <scope>NUCLEOTIDE SEQUENCE [LARGE SCALE GENOMIC DNA]</scope>
    <source>
        <strain evidence="4">TF05-5AC</strain>
    </source>
</reference>
<evidence type="ECO:0000313" key="4">
    <source>
        <dbReference type="EMBL" id="RGE62382.1"/>
    </source>
</evidence>
<evidence type="ECO:0000256" key="2">
    <source>
        <dbReference type="ARBA" id="ARBA00023002"/>
    </source>
</evidence>
<name>A0A3E3I7G0_9FIRM</name>
<dbReference type="Proteomes" id="UP000260812">
    <property type="component" value="Unassembled WGS sequence"/>
</dbReference>